<evidence type="ECO:0008006" key="3">
    <source>
        <dbReference type="Google" id="ProtNLM"/>
    </source>
</evidence>
<evidence type="ECO:0000313" key="1">
    <source>
        <dbReference type="EMBL" id="QCI10645.1"/>
    </source>
</evidence>
<dbReference type="EMBL" id="CP039371">
    <property type="protein sequence ID" value="QCI10645.1"/>
    <property type="molecule type" value="Genomic_DNA"/>
</dbReference>
<sequence length="93" mass="10645">MKKIVPDSPHFYQIPDGTTLCNAIIERHVPLNHVVMNVTHYLMIAYNRCRYAVDSIEDEAMRESVENGLRAMQIAWAQADALLLALERKPSLH</sequence>
<accession>A0A4D6XDW8</accession>
<organism evidence="1 2">
    <name type="scientific">Pseudomonas putida</name>
    <name type="common">Arthrobacter siderocapsulatus</name>
    <dbReference type="NCBI Taxonomy" id="303"/>
    <lineage>
        <taxon>Bacteria</taxon>
        <taxon>Pseudomonadati</taxon>
        <taxon>Pseudomonadota</taxon>
        <taxon>Gammaproteobacteria</taxon>
        <taxon>Pseudomonadales</taxon>
        <taxon>Pseudomonadaceae</taxon>
        <taxon>Pseudomonas</taxon>
    </lineage>
</organism>
<dbReference type="RefSeq" id="WP_136912860.1">
    <property type="nucleotide sequence ID" value="NZ_CP039371.1"/>
</dbReference>
<dbReference type="Proteomes" id="UP000298551">
    <property type="component" value="Chromosome"/>
</dbReference>
<gene>
    <name evidence="1" type="ORF">E6B08_04125</name>
</gene>
<dbReference type="OrthoDB" id="6895526at2"/>
<name>A0A4D6XDW8_PSEPU</name>
<evidence type="ECO:0000313" key="2">
    <source>
        <dbReference type="Proteomes" id="UP000298551"/>
    </source>
</evidence>
<dbReference type="AlphaFoldDB" id="A0A4D6XDW8"/>
<proteinExistence type="predicted"/>
<protein>
    <recommendedName>
        <fullName evidence="3">DUF3077 domain-containing protein</fullName>
    </recommendedName>
</protein>
<reference evidence="2" key="1">
    <citation type="submission" date="2019-04" db="EMBL/GenBank/DDBJ databases">
        <title>Genome sequence of Pseudomonas putida 1290, an auxin catabolizing strain.</title>
        <authorList>
            <person name="Laird T.S."/>
            <person name="Leveau J.H.J."/>
        </authorList>
    </citation>
    <scope>NUCLEOTIDE SEQUENCE [LARGE SCALE GENOMIC DNA]</scope>
    <source>
        <strain evidence="2">1290</strain>
    </source>
</reference>